<dbReference type="Gene3D" id="1.20.1050.10">
    <property type="match status" value="1"/>
</dbReference>
<dbReference type="InterPro" id="IPR040079">
    <property type="entry name" value="Glutathione_S-Trfase"/>
</dbReference>
<evidence type="ECO:0000313" key="4">
    <source>
        <dbReference type="Proteomes" id="UP000638981"/>
    </source>
</evidence>
<feature type="domain" description="GST N-terminal" evidence="1">
    <location>
        <begin position="1"/>
        <end position="78"/>
    </location>
</feature>
<dbReference type="PANTHER" id="PTHR42673">
    <property type="entry name" value="MALEYLACETOACETATE ISOMERASE"/>
    <property type="match status" value="1"/>
</dbReference>
<proteinExistence type="predicted"/>
<dbReference type="AlphaFoldDB" id="A0A918WGD9"/>
<evidence type="ECO:0000259" key="2">
    <source>
        <dbReference type="PROSITE" id="PS50405"/>
    </source>
</evidence>
<dbReference type="SFLD" id="SFLDS00019">
    <property type="entry name" value="Glutathione_Transferase_(cytos"/>
    <property type="match status" value="1"/>
</dbReference>
<organism evidence="3 4">
    <name type="scientific">Neogemmobacter tilapiae</name>
    <dbReference type="NCBI Taxonomy" id="875041"/>
    <lineage>
        <taxon>Bacteria</taxon>
        <taxon>Pseudomonadati</taxon>
        <taxon>Pseudomonadota</taxon>
        <taxon>Alphaproteobacteria</taxon>
        <taxon>Rhodobacterales</taxon>
        <taxon>Paracoccaceae</taxon>
        <taxon>Neogemmobacter</taxon>
    </lineage>
</organism>
<dbReference type="GO" id="GO:0006749">
    <property type="term" value="P:glutathione metabolic process"/>
    <property type="evidence" value="ECO:0007669"/>
    <property type="project" value="TreeGrafter"/>
</dbReference>
<dbReference type="Pfam" id="PF13410">
    <property type="entry name" value="GST_C_2"/>
    <property type="match status" value="1"/>
</dbReference>
<evidence type="ECO:0000313" key="3">
    <source>
        <dbReference type="EMBL" id="GHC44168.1"/>
    </source>
</evidence>
<reference evidence="3" key="2">
    <citation type="submission" date="2020-09" db="EMBL/GenBank/DDBJ databases">
        <authorList>
            <person name="Sun Q."/>
            <person name="Kim S."/>
        </authorList>
    </citation>
    <scope>NUCLEOTIDE SEQUENCE</scope>
    <source>
        <strain evidence="3">KCTC 23310</strain>
    </source>
</reference>
<dbReference type="InterPro" id="IPR010987">
    <property type="entry name" value="Glutathione-S-Trfase_C-like"/>
</dbReference>
<name>A0A918WGD9_9RHOB</name>
<dbReference type="GO" id="GO:0006559">
    <property type="term" value="P:L-phenylalanine catabolic process"/>
    <property type="evidence" value="ECO:0007669"/>
    <property type="project" value="TreeGrafter"/>
</dbReference>
<feature type="domain" description="GST C-terminal" evidence="2">
    <location>
        <begin position="84"/>
        <end position="208"/>
    </location>
</feature>
<dbReference type="Proteomes" id="UP000638981">
    <property type="component" value="Unassembled WGS sequence"/>
</dbReference>
<dbReference type="GO" id="GO:0004364">
    <property type="term" value="F:glutathione transferase activity"/>
    <property type="evidence" value="ECO:0007669"/>
    <property type="project" value="TreeGrafter"/>
</dbReference>
<dbReference type="SUPFAM" id="SSF52833">
    <property type="entry name" value="Thioredoxin-like"/>
    <property type="match status" value="1"/>
</dbReference>
<dbReference type="Gene3D" id="3.40.30.10">
    <property type="entry name" value="Glutaredoxin"/>
    <property type="match status" value="1"/>
</dbReference>
<dbReference type="EMBL" id="BMYJ01000001">
    <property type="protein sequence ID" value="GHC44168.1"/>
    <property type="molecule type" value="Genomic_DNA"/>
</dbReference>
<accession>A0A918WGD9</accession>
<protein>
    <submittedName>
        <fullName evidence="3">Glutathione S-transferase</fullName>
    </submittedName>
</protein>
<sequence>MILIGQYDSPFVRRVGIALTIYDIAFEHRPWSTFSDAEKLAFYNPLMRVPTLVLDDGFVLIDSHLILDYLDSRVAPEKALAPGLEPDRHKVLKAVALSTGLSEKAVSLFYEMVLHEQRSPVWEARCRTQVGQVLAVLQAERAKVEGPFWFGNRISHADIALACALRHVAESMPQVVDLTAYPALAAHSAHYEGLAVFQNIQQPFIPPA</sequence>
<gene>
    <name evidence="3" type="ORF">GCM10007315_01650</name>
</gene>
<evidence type="ECO:0000259" key="1">
    <source>
        <dbReference type="PROSITE" id="PS50404"/>
    </source>
</evidence>
<dbReference type="InterPro" id="IPR036282">
    <property type="entry name" value="Glutathione-S-Trfase_C_sf"/>
</dbReference>
<dbReference type="RefSeq" id="WP_189409534.1">
    <property type="nucleotide sequence ID" value="NZ_BMYJ01000001.1"/>
</dbReference>
<dbReference type="InterPro" id="IPR004045">
    <property type="entry name" value="Glutathione_S-Trfase_N"/>
</dbReference>
<dbReference type="GO" id="GO:0016034">
    <property type="term" value="F:maleylacetoacetate isomerase activity"/>
    <property type="evidence" value="ECO:0007669"/>
    <property type="project" value="TreeGrafter"/>
</dbReference>
<dbReference type="PROSITE" id="PS50404">
    <property type="entry name" value="GST_NTER"/>
    <property type="match status" value="1"/>
</dbReference>
<keyword evidence="4" id="KW-1185">Reference proteome</keyword>
<dbReference type="PANTHER" id="PTHR42673:SF21">
    <property type="entry name" value="GLUTATHIONE S-TRANSFERASE YFCF"/>
    <property type="match status" value="1"/>
</dbReference>
<comment type="caution">
    <text evidence="3">The sequence shown here is derived from an EMBL/GenBank/DDBJ whole genome shotgun (WGS) entry which is preliminary data.</text>
</comment>
<reference evidence="3" key="1">
    <citation type="journal article" date="2014" name="Int. J. Syst. Evol. Microbiol.">
        <title>Complete genome sequence of Corynebacterium casei LMG S-19264T (=DSM 44701T), isolated from a smear-ripened cheese.</title>
        <authorList>
            <consortium name="US DOE Joint Genome Institute (JGI-PGF)"/>
            <person name="Walter F."/>
            <person name="Albersmeier A."/>
            <person name="Kalinowski J."/>
            <person name="Ruckert C."/>
        </authorList>
    </citation>
    <scope>NUCLEOTIDE SEQUENCE</scope>
    <source>
        <strain evidence="3">KCTC 23310</strain>
    </source>
</reference>
<dbReference type="Pfam" id="PF13417">
    <property type="entry name" value="GST_N_3"/>
    <property type="match status" value="1"/>
</dbReference>
<dbReference type="InterPro" id="IPR036249">
    <property type="entry name" value="Thioredoxin-like_sf"/>
</dbReference>
<dbReference type="SUPFAM" id="SSF47616">
    <property type="entry name" value="GST C-terminal domain-like"/>
    <property type="match status" value="1"/>
</dbReference>
<dbReference type="PROSITE" id="PS50405">
    <property type="entry name" value="GST_CTER"/>
    <property type="match status" value="1"/>
</dbReference>